<feature type="compositionally biased region" description="Polar residues" evidence="5">
    <location>
        <begin position="1026"/>
        <end position="1055"/>
    </location>
</feature>
<dbReference type="Pfam" id="PF11262">
    <property type="entry name" value="Tho2"/>
    <property type="match status" value="1"/>
</dbReference>
<feature type="domain" description="THO complex subunitTHOC2 N-terminal" evidence="7">
    <location>
        <begin position="728"/>
        <end position="803"/>
    </location>
</feature>
<evidence type="ECO:0000256" key="1">
    <source>
        <dbReference type="ARBA" id="ARBA00004123"/>
    </source>
</evidence>
<dbReference type="RefSeq" id="XP_041233716.1">
    <property type="nucleotide sequence ID" value="XM_041378144.1"/>
</dbReference>
<evidence type="ECO:0000313" key="9">
    <source>
        <dbReference type="EMBL" id="KAG1908141.1"/>
    </source>
</evidence>
<evidence type="ECO:0000256" key="5">
    <source>
        <dbReference type="SAM" id="MobiDB-lite"/>
    </source>
</evidence>
<feature type="compositionally biased region" description="Basic and acidic residues" evidence="5">
    <location>
        <begin position="1642"/>
        <end position="1651"/>
    </location>
</feature>
<dbReference type="InterPro" id="IPR040007">
    <property type="entry name" value="Tho2"/>
</dbReference>
<keyword evidence="10" id="KW-1185">Reference proteome</keyword>
<feature type="domain" description="THO complex subunitTHOC2 C-terminal" evidence="6">
    <location>
        <begin position="1101"/>
        <end position="1420"/>
    </location>
</feature>
<dbReference type="GO" id="GO:0006406">
    <property type="term" value="P:mRNA export from nucleus"/>
    <property type="evidence" value="ECO:0007669"/>
    <property type="project" value="InterPro"/>
</dbReference>
<accession>A0AAD4HTV2</accession>
<dbReference type="EMBL" id="JABBWK010000001">
    <property type="protein sequence ID" value="KAG1908141.1"/>
    <property type="molecule type" value="Genomic_DNA"/>
</dbReference>
<feature type="compositionally biased region" description="Polar residues" evidence="5">
    <location>
        <begin position="1831"/>
        <end position="1842"/>
    </location>
</feature>
<evidence type="ECO:0000256" key="2">
    <source>
        <dbReference type="ARBA" id="ARBA00007857"/>
    </source>
</evidence>
<sequence length="2095" mass="233660">MDVVTKVENWIANWSKEGESELRNFLISPHSNPSDPICAEALTTAYHALLLSVLTTWQPKQSPLNAQALVAFIQSVLLALPSSSSARAGPPVQNAQLDEFLSDAKSTLVNSEQASGGQQVKDLPNKDTTDIAENAAQLRHSVEQDKETLSELVKRLLFTGIVDLAVCRERLDLTLLASAGLVSDRMSFDKKEIRTRTGLFYKQNKFNLLREQSEGYSKLSVELTSSLGPAHSHADARPVESYASIEDRARQVWEKVISLIGYFDLDPNRALDIILDVLSVNVATHYTFFLALLSFSPWTGLYRRPTMSTASHMAVDPVTGDKSLDEVLQVTEANAGDQSTPPLENDGGTESRVLAQVLGFKFSHYQSSETHESPLRNLYLTAAILIREGFITVEDLYPHLTPRDVDVETYHKDYLAQVQQRISEAKISQLAMAAPLESSSSSSQPRVEPAEVKKSAIESKPPNQIAGLVNGLLSVGALRPAIAILTRIPWLVDAHPELADLILRALKYSIAPLYDATFVLKERNPSFTQPRTRFSATGTLAVPVRKYQLSLIAPTPPSTASVDFVFFFPDWTQRIPLCTSFDDMVNVIEPLMSFIGLHVSRDALFVTKITRLGRSQLLSTIPLDPISRKPSGDPDVNNPVRQFWFKLLRLYFLPALPLIRGNAVCTVDIWNVIRQYETTARWRLYGEWKSGYISHPELRIRQVQADRESKGILRRLSHNTIETLSGTVAKLAHSNPCIFFMNAVNQIMAYDNLANVVIQALRYVTNMGFDVLVYVILEALSNPNKNRVKDDGVNTSDWLQSLASFTGMLFRRYSADLSPLLKYVVHQLYNGQTTEIVVLRELIWKMAGIEPLPSLSDSQIAAMAGGPALRIEAVASTTRGARLDPGDAVLKGPQRLGKTMLETNLALPLLIQVAQQRQSCVFKAPDAHLKSLASLFDTTHGVLLQYLDLLTSPAVILPKDYATRILPSLADLGELYGIAPPICMQIIRPMLNATILSAAQEKERLANEEAERRLKARLSAAKREPSATTPRVDSPTGVNGTSTPRDTGDQKSSVDSVAEDAVMDVEVTAATSAPSESPWIPDLEALFDDVKQIAKNSALDVIGPGFYLTFWQLSMYDLAPPSTRYDEECAALRTLSRQEDSKYIAADRSADRTKRLSAGSHRAKRDRYNAFVNTLAQEFKEQAASRVFTMKRLAREKHHWFAHTEHRSSVLASAIIEHCIQPRCLLSPMDSDFCAQFIKVMHTQGTPGFPTLVVYDKLLGDHVKAVVFSCSEYEAKNYGRFLLGILTDLWKWAQDEQLFLIENRTKVGGKTILLPGFQHRWSSKDHASIVPDDLLSWTGFKQILRKWHRKLGRSLLSCIETTEFMHVYNAIIVLKEILPVFPLAAVGDAGPAIDTVMEKFLEKEERGDLKILGRAYSASLKKREPFWAVPKPIASKSNGDPMSPKPTNSLGILPERQTRTPAPPNGAATPVADRVSTPVPLLRANGMTPQTIVDRPSTPATSTRLAIDSIPRPEKVRRVRPEKGSESPAPDGDAKGELKATPAPILEHILRPTPRLHPGSSQNVLPSTPTANPKDAPKAQRPSPSSSTPNAWEPPHSPRPRTDEKQTQPSPSEAMPPPSAPSQTISAQELRETAKQSIGNRPPDRADDKRSQPGSGAPSPISRRRTPSPPPRPGTRTHSMESRASGRRSDRGSGDGDRPDDRPSDREARVEPRASTGRKDAATHPRSDRGTRERTSTRDSDRDRESDRDRDSRRDRHGERERDRDREKERDRDRERDRERDKDKDRDRRDRDRERDRDRDRDRDRHRRDEKDRDRDSRKDREVSGRGPPSTAASATLDTRNLPTRPDPTRHSSRAQVGDDALGKRRRPIDDEADRNTKRSSRKEGHREDRTRRSEKESHDRPRESDRRREREAPEAEPRHPLSERPGEKRLPEGPRNLPPSTPSAPRAMASGDASRTKPDITPSRSGGDWKGPRDHGSHTFPASTSGGLSQDVAPSLRSRIGDKEPPRTTPQAPYRSEAPHKDDDRDNRKRTLADRDKDVGEATISAAGELSLQPQKRLRINRNRYNPHALQTHGLAKRTLPIDPQAGDKSRSTR</sequence>
<evidence type="ECO:0000259" key="8">
    <source>
        <dbReference type="Pfam" id="PF16134"/>
    </source>
</evidence>
<dbReference type="GeneID" id="64672442"/>
<dbReference type="GO" id="GO:0003729">
    <property type="term" value="F:mRNA binding"/>
    <property type="evidence" value="ECO:0007669"/>
    <property type="project" value="TreeGrafter"/>
</dbReference>
<dbReference type="PANTHER" id="PTHR21597">
    <property type="entry name" value="THO2 PROTEIN"/>
    <property type="match status" value="1"/>
</dbReference>
<gene>
    <name evidence="9" type="ORF">F5891DRAFT_991726</name>
</gene>
<protein>
    <recommendedName>
        <fullName evidence="3">THO complex subunit 2</fullName>
    </recommendedName>
</protein>
<dbReference type="Pfam" id="PF16134">
    <property type="entry name" value="THOC2_N"/>
    <property type="match status" value="1"/>
</dbReference>
<feature type="compositionally biased region" description="Basic and acidic residues" evidence="5">
    <location>
        <begin position="1511"/>
        <end position="1525"/>
    </location>
</feature>
<evidence type="ECO:0000259" key="6">
    <source>
        <dbReference type="Pfam" id="PF11262"/>
    </source>
</evidence>
<comment type="subcellular location">
    <subcellularLocation>
        <location evidence="1">Nucleus</location>
    </subcellularLocation>
</comment>
<feature type="compositionally biased region" description="Polar residues" evidence="5">
    <location>
        <begin position="1559"/>
        <end position="1571"/>
    </location>
</feature>
<comment type="caution">
    <text evidence="9">The sequence shown here is derived from an EMBL/GenBank/DDBJ whole genome shotgun (WGS) entry which is preliminary data.</text>
</comment>
<evidence type="ECO:0000256" key="3">
    <source>
        <dbReference type="ARBA" id="ARBA00019596"/>
    </source>
</evidence>
<dbReference type="PANTHER" id="PTHR21597:SF0">
    <property type="entry name" value="THO COMPLEX SUBUNIT 2"/>
    <property type="match status" value="1"/>
</dbReference>
<comment type="similarity">
    <text evidence="2">Belongs to the THOC2 family.</text>
</comment>
<feature type="region of interest" description="Disordered" evidence="5">
    <location>
        <begin position="1018"/>
        <end position="1057"/>
    </location>
</feature>
<feature type="region of interest" description="Disordered" evidence="5">
    <location>
        <begin position="436"/>
        <end position="456"/>
    </location>
</feature>
<proteinExistence type="inferred from homology"/>
<name>A0AAD4HTV2_9AGAM</name>
<organism evidence="9 10">
    <name type="scientific">Suillus fuscotomentosus</name>
    <dbReference type="NCBI Taxonomy" id="1912939"/>
    <lineage>
        <taxon>Eukaryota</taxon>
        <taxon>Fungi</taxon>
        <taxon>Dikarya</taxon>
        <taxon>Basidiomycota</taxon>
        <taxon>Agaricomycotina</taxon>
        <taxon>Agaricomycetes</taxon>
        <taxon>Agaricomycetidae</taxon>
        <taxon>Boletales</taxon>
        <taxon>Suillineae</taxon>
        <taxon>Suillaceae</taxon>
        <taxon>Suillus</taxon>
    </lineage>
</organism>
<evidence type="ECO:0000313" key="10">
    <source>
        <dbReference type="Proteomes" id="UP001195769"/>
    </source>
</evidence>
<dbReference type="InterPro" id="IPR021418">
    <property type="entry name" value="THO_THOC2_C"/>
</dbReference>
<dbReference type="Proteomes" id="UP001195769">
    <property type="component" value="Unassembled WGS sequence"/>
</dbReference>
<reference evidence="9" key="1">
    <citation type="journal article" date="2020" name="New Phytol.">
        <title>Comparative genomics reveals dynamic genome evolution in host specialist ectomycorrhizal fungi.</title>
        <authorList>
            <person name="Lofgren L.A."/>
            <person name="Nguyen N.H."/>
            <person name="Vilgalys R."/>
            <person name="Ruytinx J."/>
            <person name="Liao H.L."/>
            <person name="Branco S."/>
            <person name="Kuo A."/>
            <person name="LaButti K."/>
            <person name="Lipzen A."/>
            <person name="Andreopoulos W."/>
            <person name="Pangilinan J."/>
            <person name="Riley R."/>
            <person name="Hundley H."/>
            <person name="Na H."/>
            <person name="Barry K."/>
            <person name="Grigoriev I.V."/>
            <person name="Stajich J.E."/>
            <person name="Kennedy P.G."/>
        </authorList>
    </citation>
    <scope>NUCLEOTIDE SEQUENCE</scope>
    <source>
        <strain evidence="9">FC203</strain>
    </source>
</reference>
<feature type="compositionally biased region" description="Polar residues" evidence="5">
    <location>
        <begin position="1435"/>
        <end position="1450"/>
    </location>
</feature>
<feature type="compositionally biased region" description="Basic and acidic residues" evidence="5">
    <location>
        <begin position="1868"/>
        <end position="1933"/>
    </location>
</feature>
<dbReference type="GO" id="GO:0000445">
    <property type="term" value="C:THO complex part of transcription export complex"/>
    <property type="evidence" value="ECO:0007669"/>
    <property type="project" value="TreeGrafter"/>
</dbReference>
<keyword evidence="4" id="KW-0539">Nucleus</keyword>
<feature type="region of interest" description="Disordered" evidence="5">
    <location>
        <begin position="1433"/>
        <end position="2095"/>
    </location>
</feature>
<evidence type="ECO:0000256" key="4">
    <source>
        <dbReference type="ARBA" id="ARBA00023242"/>
    </source>
</evidence>
<evidence type="ECO:0000259" key="7">
    <source>
        <dbReference type="Pfam" id="PF11732"/>
    </source>
</evidence>
<dbReference type="GO" id="GO:0006397">
    <property type="term" value="P:mRNA processing"/>
    <property type="evidence" value="ECO:0007669"/>
    <property type="project" value="InterPro"/>
</dbReference>
<feature type="compositionally biased region" description="Basic and acidic residues" evidence="5">
    <location>
        <begin position="2018"/>
        <end position="2041"/>
    </location>
</feature>
<feature type="compositionally biased region" description="Basic and acidic residues" evidence="5">
    <location>
        <begin position="1687"/>
        <end position="1824"/>
    </location>
</feature>
<dbReference type="InterPro" id="IPR032302">
    <property type="entry name" value="THOC2_N"/>
</dbReference>
<dbReference type="InterPro" id="IPR021726">
    <property type="entry name" value="THO_THOC2_N"/>
</dbReference>
<dbReference type="Pfam" id="PF11732">
    <property type="entry name" value="Thoc2"/>
    <property type="match status" value="1"/>
</dbReference>
<feature type="domain" description="THO complex subunit 2 N-terminal" evidence="8">
    <location>
        <begin position="9"/>
        <end position="723"/>
    </location>
</feature>